<dbReference type="Pfam" id="PF04339">
    <property type="entry name" value="FemAB_like"/>
    <property type="match status" value="1"/>
</dbReference>
<dbReference type="Proteomes" id="UP000199759">
    <property type="component" value="Unassembled WGS sequence"/>
</dbReference>
<dbReference type="InterPro" id="IPR007434">
    <property type="entry name" value="FemAB-like"/>
</dbReference>
<dbReference type="AlphaFoldDB" id="A0A1G9UHN0"/>
<dbReference type="STRING" id="144026.SAMN04488568_11530"/>
<proteinExistence type="predicted"/>
<protein>
    <submittedName>
        <fullName evidence="1">Uncharacterized protein</fullName>
    </submittedName>
</protein>
<dbReference type="SUPFAM" id="SSF55729">
    <property type="entry name" value="Acyl-CoA N-acyltransferases (Nat)"/>
    <property type="match status" value="1"/>
</dbReference>
<name>A0A1G9UHN0_9PROT</name>
<gene>
    <name evidence="1" type="ORF">SAMN04488568_11530</name>
</gene>
<sequence>MDTSEQANDEAQATPSLTLAAIEGLAGIAPEDWNGIANPPGAEYDPFLSWNFLQALEESGCVGGESGWAPHHLLARDAAGALKGALPLYLKFHSQGEYVFDHGWAESFEQAGGRYYPKLLTAIPFSPVTGRRILATDHAVRRALVTGMTEAARQWGVSSWHVNFPTPAEWSELGEAGLLQRIDRQFIWSNRGYASYDDFLGALSSRKRKALRNERASAQAGLEIEHLTGPDLKPEHWDVFFACYQDTGARKWGRPYLNREFFELIHQRMADQVLLVLAKKDGRHIAAALNFIGSNALYGRYWGLLEEHPHLHFELCYHQAIDVAIRLGLDRVEAGAQGEHKLARGYRPQPVYSAHWIAHEGFRHAVADYLERERPAVLADIALLDAESPYKICD</sequence>
<dbReference type="Gene3D" id="3.40.630.30">
    <property type="match status" value="1"/>
</dbReference>
<dbReference type="PANTHER" id="PTHR47017:SF1">
    <property type="entry name" value="ACYL-COA"/>
    <property type="match status" value="1"/>
</dbReference>
<dbReference type="PANTHER" id="PTHR47017">
    <property type="entry name" value="ACYL-COA"/>
    <property type="match status" value="1"/>
</dbReference>
<reference evidence="1 2" key="1">
    <citation type="submission" date="2016-10" db="EMBL/GenBank/DDBJ databases">
        <authorList>
            <person name="de Groot N.N."/>
        </authorList>
    </citation>
    <scope>NUCLEOTIDE SEQUENCE [LARGE SCALE GENOMIC DNA]</scope>
    <source>
        <strain evidence="1 2">DSM 16077</strain>
    </source>
</reference>
<dbReference type="EMBL" id="FNHG01000015">
    <property type="protein sequence ID" value="SDM59429.1"/>
    <property type="molecule type" value="Genomic_DNA"/>
</dbReference>
<organism evidence="1 2">
    <name type="scientific">Maricaulis salignorans</name>
    <dbReference type="NCBI Taxonomy" id="144026"/>
    <lineage>
        <taxon>Bacteria</taxon>
        <taxon>Pseudomonadati</taxon>
        <taxon>Pseudomonadota</taxon>
        <taxon>Alphaproteobacteria</taxon>
        <taxon>Maricaulales</taxon>
        <taxon>Maricaulaceae</taxon>
        <taxon>Maricaulis</taxon>
    </lineage>
</organism>
<dbReference type="RefSeq" id="WP_091770890.1">
    <property type="nucleotide sequence ID" value="NZ_FNHG01000015.1"/>
</dbReference>
<evidence type="ECO:0000313" key="2">
    <source>
        <dbReference type="Proteomes" id="UP000199759"/>
    </source>
</evidence>
<dbReference type="OrthoDB" id="9776898at2"/>
<evidence type="ECO:0000313" key="1">
    <source>
        <dbReference type="EMBL" id="SDM59429.1"/>
    </source>
</evidence>
<dbReference type="InterPro" id="IPR016181">
    <property type="entry name" value="Acyl_CoA_acyltransferase"/>
</dbReference>
<keyword evidence="2" id="KW-1185">Reference proteome</keyword>
<accession>A0A1G9UHN0</accession>